<dbReference type="OrthoDB" id="9798176at2"/>
<dbReference type="InterPro" id="IPR019199">
    <property type="entry name" value="Virulence_VapD/CRISPR_Cas2"/>
</dbReference>
<name>A0A1B2I1Y9_9BACT</name>
<evidence type="ECO:0000256" key="1">
    <source>
        <dbReference type="ARBA" id="ARBA00001946"/>
    </source>
</evidence>
<dbReference type="PANTHER" id="PTHR34405">
    <property type="entry name" value="CRISPR-ASSOCIATED ENDORIBONUCLEASE CAS2"/>
    <property type="match status" value="1"/>
</dbReference>
<dbReference type="InterPro" id="IPR021127">
    <property type="entry name" value="CRISPR_associated_Cas2"/>
</dbReference>
<keyword evidence="12" id="KW-1185">Reference proteome</keyword>
<evidence type="ECO:0000256" key="7">
    <source>
        <dbReference type="ARBA" id="ARBA00022842"/>
    </source>
</evidence>
<dbReference type="GO" id="GO:0016787">
    <property type="term" value="F:hydrolase activity"/>
    <property type="evidence" value="ECO:0007669"/>
    <property type="project" value="UniProtKB-KW"/>
</dbReference>
<dbReference type="PIRSF" id="PIRSF032582">
    <property type="entry name" value="Cas2"/>
    <property type="match status" value="1"/>
</dbReference>
<dbReference type="NCBIfam" id="TIGR01573">
    <property type="entry name" value="cas2"/>
    <property type="match status" value="1"/>
</dbReference>
<keyword evidence="8 9" id="KW-0051">Antiviral defense</keyword>
<keyword evidence="3 9" id="KW-0540">Nuclease</keyword>
<dbReference type="GO" id="GO:0043571">
    <property type="term" value="P:maintenance of CRISPR repeat elements"/>
    <property type="evidence" value="ECO:0007669"/>
    <property type="project" value="UniProtKB-UniRule"/>
</dbReference>
<organism evidence="11 12">
    <name type="scientific">Cloacibacillus porcorum</name>
    <dbReference type="NCBI Taxonomy" id="1197717"/>
    <lineage>
        <taxon>Bacteria</taxon>
        <taxon>Thermotogati</taxon>
        <taxon>Synergistota</taxon>
        <taxon>Synergistia</taxon>
        <taxon>Synergistales</taxon>
        <taxon>Synergistaceae</taxon>
        <taxon>Cloacibacillus</taxon>
    </lineage>
</organism>
<dbReference type="Proteomes" id="UP000093044">
    <property type="component" value="Chromosome"/>
</dbReference>
<dbReference type="EC" id="3.1.-.-" evidence="9"/>
<dbReference type="HAMAP" id="MF_01471">
    <property type="entry name" value="Cas2"/>
    <property type="match status" value="1"/>
</dbReference>
<dbReference type="GeneID" id="83056640"/>
<keyword evidence="6 9" id="KW-0378">Hydrolase</keyword>
<proteinExistence type="inferred from homology"/>
<comment type="similarity">
    <text evidence="2 9 10">Belongs to the CRISPR-associated endoribonuclease Cas2 protein family.</text>
</comment>
<keyword evidence="7 9" id="KW-0460">Magnesium</keyword>
<evidence type="ECO:0000256" key="3">
    <source>
        <dbReference type="ARBA" id="ARBA00022722"/>
    </source>
</evidence>
<dbReference type="PANTHER" id="PTHR34405:SF3">
    <property type="entry name" value="CRISPR-ASSOCIATED ENDORIBONUCLEASE CAS2 3"/>
    <property type="match status" value="1"/>
</dbReference>
<dbReference type="GO" id="GO:0046872">
    <property type="term" value="F:metal ion binding"/>
    <property type="evidence" value="ECO:0007669"/>
    <property type="project" value="UniProtKB-UniRule"/>
</dbReference>
<evidence type="ECO:0000256" key="10">
    <source>
        <dbReference type="PIRNR" id="PIRNR032582"/>
    </source>
</evidence>
<evidence type="ECO:0000256" key="8">
    <source>
        <dbReference type="ARBA" id="ARBA00023118"/>
    </source>
</evidence>
<evidence type="ECO:0000256" key="2">
    <source>
        <dbReference type="ARBA" id="ARBA00009959"/>
    </source>
</evidence>
<comment type="cofactor">
    <cofactor evidence="1 9">
        <name>Mg(2+)</name>
        <dbReference type="ChEBI" id="CHEBI:18420"/>
    </cofactor>
</comment>
<dbReference type="RefSeq" id="WP_066742486.1">
    <property type="nucleotide sequence ID" value="NZ_CALCLR010000110.1"/>
</dbReference>
<keyword evidence="5 9" id="KW-0255">Endonuclease</keyword>
<feature type="binding site" evidence="9">
    <location>
        <position position="8"/>
    </location>
    <ligand>
        <name>Mg(2+)</name>
        <dbReference type="ChEBI" id="CHEBI:18420"/>
        <note>catalytic</note>
    </ligand>
</feature>
<evidence type="ECO:0000313" key="12">
    <source>
        <dbReference type="Proteomes" id="UP000093044"/>
    </source>
</evidence>
<evidence type="ECO:0000256" key="9">
    <source>
        <dbReference type="HAMAP-Rule" id="MF_01471"/>
    </source>
</evidence>
<reference evidence="11" key="1">
    <citation type="submission" date="2016-08" db="EMBL/GenBank/DDBJ databases">
        <title>Complete genome of Cloacibacillus porcorum.</title>
        <authorList>
            <person name="Looft T."/>
            <person name="Bayles D.O."/>
            <person name="Alt D.P."/>
        </authorList>
    </citation>
    <scope>NUCLEOTIDE SEQUENCE [LARGE SCALE GENOMIC DNA]</scope>
    <source>
        <strain evidence="11">CL-84</strain>
    </source>
</reference>
<keyword evidence="4 9" id="KW-0479">Metal-binding</keyword>
<dbReference type="GO" id="GO:0051607">
    <property type="term" value="P:defense response to virus"/>
    <property type="evidence" value="ECO:0007669"/>
    <property type="project" value="UniProtKB-UniRule"/>
</dbReference>
<comment type="subunit">
    <text evidence="9">Homodimer, forms a heterotetramer with a Cas1 homodimer.</text>
</comment>
<evidence type="ECO:0000313" key="11">
    <source>
        <dbReference type="EMBL" id="ANZ43989.1"/>
    </source>
</evidence>
<dbReference type="STRING" id="1197717.BED41_02095"/>
<dbReference type="AlphaFoldDB" id="A0A1B2I1Y9"/>
<evidence type="ECO:0000256" key="5">
    <source>
        <dbReference type="ARBA" id="ARBA00022759"/>
    </source>
</evidence>
<dbReference type="Pfam" id="PF09827">
    <property type="entry name" value="CRISPR_Cas2"/>
    <property type="match status" value="1"/>
</dbReference>
<dbReference type="Gene3D" id="3.30.70.240">
    <property type="match status" value="1"/>
</dbReference>
<evidence type="ECO:0000256" key="6">
    <source>
        <dbReference type="ARBA" id="ARBA00022801"/>
    </source>
</evidence>
<protein>
    <recommendedName>
        <fullName evidence="9">CRISPR-associated endoribonuclease Cas2</fullName>
        <ecNumber evidence="9">3.1.-.-</ecNumber>
    </recommendedName>
</protein>
<evidence type="ECO:0000256" key="4">
    <source>
        <dbReference type="ARBA" id="ARBA00022723"/>
    </source>
</evidence>
<dbReference type="EMBL" id="CP016757">
    <property type="protein sequence ID" value="ANZ43989.1"/>
    <property type="molecule type" value="Genomic_DNA"/>
</dbReference>
<dbReference type="KEGG" id="cpor:BED41_02095"/>
<dbReference type="CDD" id="cd09725">
    <property type="entry name" value="Cas2_I_II_III"/>
    <property type="match status" value="1"/>
</dbReference>
<accession>A0A1B2I1Y9</accession>
<dbReference type="GO" id="GO:0004521">
    <property type="term" value="F:RNA endonuclease activity"/>
    <property type="evidence" value="ECO:0007669"/>
    <property type="project" value="UniProtKB-UniRule"/>
</dbReference>
<dbReference type="SUPFAM" id="SSF143430">
    <property type="entry name" value="TTP0101/SSO1404-like"/>
    <property type="match status" value="1"/>
</dbReference>
<comment type="function">
    <text evidence="9">CRISPR (clustered regularly interspaced short palindromic repeat), is an adaptive immune system that provides protection against mobile genetic elements (viruses, transposable elements and conjugative plasmids). CRISPR clusters contain sequences complementary to antecedent mobile elements and target invading nucleic acids. CRISPR clusters are transcribed and processed into CRISPR RNA (crRNA). Functions as a ssRNA-specific endoribonuclease. Involved in the integration of spacer DNA into the CRISPR cassette.</text>
</comment>
<gene>
    <name evidence="9" type="primary">cas2</name>
    <name evidence="11" type="ORF">BED41_02095</name>
</gene>
<sequence>MLVVVSYDVNVSSEGGAKRLRKIAKLCENHGQRVQFSVFECLVDPVQWSELKFQLEKSIDNQKDSLRYYFLGANWQRRVEHVGAKEPYDPQGLLLL</sequence>